<dbReference type="EMBL" id="BJYL01000020">
    <property type="protein sequence ID" value="GEN83339.1"/>
    <property type="molecule type" value="Genomic_DNA"/>
</dbReference>
<accession>A0A511Z7B1</accession>
<keyword evidence="1" id="KW-1133">Transmembrane helix</keyword>
<gene>
    <name evidence="2" type="ORF">SLU01_16510</name>
</gene>
<keyword evidence="1" id="KW-0472">Membrane</keyword>
<name>A0A511Z7B1_9BACL</name>
<reference evidence="2 3" key="1">
    <citation type="submission" date="2019-07" db="EMBL/GenBank/DDBJ databases">
        <title>Whole genome shotgun sequence of Sporosarcina luteola NBRC 105378.</title>
        <authorList>
            <person name="Hosoyama A."/>
            <person name="Uohara A."/>
            <person name="Ohji S."/>
            <person name="Ichikawa N."/>
        </authorList>
    </citation>
    <scope>NUCLEOTIDE SEQUENCE [LARGE SCALE GENOMIC DNA]</scope>
    <source>
        <strain evidence="2 3">NBRC 105378</strain>
    </source>
</reference>
<feature type="transmembrane region" description="Helical" evidence="1">
    <location>
        <begin position="43"/>
        <end position="61"/>
    </location>
</feature>
<protein>
    <submittedName>
        <fullName evidence="2">DUF378 domain-containing protein</fullName>
    </submittedName>
</protein>
<keyword evidence="1" id="KW-0812">Transmembrane</keyword>
<proteinExistence type="predicted"/>
<evidence type="ECO:0000313" key="2">
    <source>
        <dbReference type="EMBL" id="GEN83339.1"/>
    </source>
</evidence>
<dbReference type="Pfam" id="PF04070">
    <property type="entry name" value="DUF378"/>
    <property type="match status" value="1"/>
</dbReference>
<dbReference type="Proteomes" id="UP000321901">
    <property type="component" value="Unassembled WGS sequence"/>
</dbReference>
<dbReference type="RefSeq" id="WP_147057141.1">
    <property type="nucleotide sequence ID" value="NZ_BJYL01000020.1"/>
</dbReference>
<sequence length="80" mass="8781">MERVRKIALAIIIIGAFNWGVVGLFSFDVVAQLSNGYAKPLARFFYMIVGVSGLISLTILFESLKVPSKNTAAIIESEKF</sequence>
<organism evidence="2 3">
    <name type="scientific">Sporosarcina luteola</name>
    <dbReference type="NCBI Taxonomy" id="582850"/>
    <lineage>
        <taxon>Bacteria</taxon>
        <taxon>Bacillati</taxon>
        <taxon>Bacillota</taxon>
        <taxon>Bacilli</taxon>
        <taxon>Bacillales</taxon>
        <taxon>Caryophanaceae</taxon>
        <taxon>Sporosarcina</taxon>
    </lineage>
</organism>
<dbReference type="OrthoDB" id="9812136at2"/>
<feature type="transmembrane region" description="Helical" evidence="1">
    <location>
        <begin position="7"/>
        <end position="31"/>
    </location>
</feature>
<keyword evidence="3" id="KW-1185">Reference proteome</keyword>
<dbReference type="AlphaFoldDB" id="A0A511Z7B1"/>
<dbReference type="PANTHER" id="PTHR37304">
    <property type="entry name" value="MEMBRANE PROTEIN-RELATED"/>
    <property type="match status" value="1"/>
</dbReference>
<evidence type="ECO:0000313" key="3">
    <source>
        <dbReference type="Proteomes" id="UP000321901"/>
    </source>
</evidence>
<comment type="caution">
    <text evidence="2">The sequence shown here is derived from an EMBL/GenBank/DDBJ whole genome shotgun (WGS) entry which is preliminary data.</text>
</comment>
<dbReference type="InterPro" id="IPR007211">
    <property type="entry name" value="DUF378"/>
</dbReference>
<dbReference type="PANTHER" id="PTHR37304:SF1">
    <property type="entry name" value="MEMBRANE PROTEIN"/>
    <property type="match status" value="1"/>
</dbReference>
<evidence type="ECO:0000256" key="1">
    <source>
        <dbReference type="SAM" id="Phobius"/>
    </source>
</evidence>